<feature type="compositionally biased region" description="Basic and acidic residues" evidence="2">
    <location>
        <begin position="693"/>
        <end position="711"/>
    </location>
</feature>
<proteinExistence type="predicted"/>
<feature type="compositionally biased region" description="Basic and acidic residues" evidence="2">
    <location>
        <begin position="282"/>
        <end position="292"/>
    </location>
</feature>
<evidence type="ECO:0000256" key="1">
    <source>
        <dbReference type="SAM" id="Coils"/>
    </source>
</evidence>
<feature type="region of interest" description="Disordered" evidence="2">
    <location>
        <begin position="645"/>
        <end position="742"/>
    </location>
</feature>
<feature type="compositionally biased region" description="Low complexity" evidence="2">
    <location>
        <begin position="588"/>
        <end position="607"/>
    </location>
</feature>
<feature type="region of interest" description="Disordered" evidence="2">
    <location>
        <begin position="355"/>
        <end position="416"/>
    </location>
</feature>
<feature type="region of interest" description="Disordered" evidence="2">
    <location>
        <begin position="277"/>
        <end position="296"/>
    </location>
</feature>
<feature type="coiled-coil region" evidence="1">
    <location>
        <begin position="201"/>
        <end position="228"/>
    </location>
</feature>
<name>A0ABR2JSH6_9EUKA</name>
<gene>
    <name evidence="3" type="ORF">M9Y10_004472</name>
</gene>
<feature type="coiled-coil region" evidence="1">
    <location>
        <begin position="307"/>
        <end position="334"/>
    </location>
</feature>
<keyword evidence="1" id="KW-0175">Coiled coil</keyword>
<feature type="region of interest" description="Disordered" evidence="2">
    <location>
        <begin position="563"/>
        <end position="619"/>
    </location>
</feature>
<keyword evidence="4" id="KW-1185">Reference proteome</keyword>
<feature type="compositionally biased region" description="Polar residues" evidence="2">
    <location>
        <begin position="397"/>
        <end position="412"/>
    </location>
</feature>
<feature type="compositionally biased region" description="Polar residues" evidence="2">
    <location>
        <begin position="645"/>
        <end position="669"/>
    </location>
</feature>
<feature type="compositionally biased region" description="Polar residues" evidence="2">
    <location>
        <begin position="355"/>
        <end position="370"/>
    </location>
</feature>
<accession>A0ABR2JSH6</accession>
<feature type="compositionally biased region" description="Polar residues" evidence="2">
    <location>
        <begin position="563"/>
        <end position="572"/>
    </location>
</feature>
<reference evidence="3 4" key="1">
    <citation type="submission" date="2024-04" db="EMBL/GenBank/DDBJ databases">
        <title>Tritrichomonas musculus Genome.</title>
        <authorList>
            <person name="Alves-Ferreira E."/>
            <person name="Grigg M."/>
            <person name="Lorenzi H."/>
            <person name="Galac M."/>
        </authorList>
    </citation>
    <scope>NUCLEOTIDE SEQUENCE [LARGE SCALE GENOMIC DNA]</scope>
    <source>
        <strain evidence="3 4">EAF2021</strain>
    </source>
</reference>
<dbReference type="EMBL" id="JAPFFF010000010">
    <property type="protein sequence ID" value="KAK8881712.1"/>
    <property type="molecule type" value="Genomic_DNA"/>
</dbReference>
<comment type="caution">
    <text evidence="3">The sequence shown here is derived from an EMBL/GenBank/DDBJ whole genome shotgun (WGS) entry which is preliminary data.</text>
</comment>
<dbReference type="Proteomes" id="UP001470230">
    <property type="component" value="Unassembled WGS sequence"/>
</dbReference>
<feature type="coiled-coil region" evidence="1">
    <location>
        <begin position="32"/>
        <end position="75"/>
    </location>
</feature>
<feature type="compositionally biased region" description="Low complexity" evidence="2">
    <location>
        <begin position="677"/>
        <end position="692"/>
    </location>
</feature>
<protein>
    <submittedName>
        <fullName evidence="3">Uncharacterized protein</fullName>
    </submittedName>
</protein>
<evidence type="ECO:0000313" key="3">
    <source>
        <dbReference type="EMBL" id="KAK8881712.1"/>
    </source>
</evidence>
<evidence type="ECO:0000256" key="2">
    <source>
        <dbReference type="SAM" id="MobiDB-lite"/>
    </source>
</evidence>
<evidence type="ECO:0000313" key="4">
    <source>
        <dbReference type="Proteomes" id="UP001470230"/>
    </source>
</evidence>
<sequence>MDPPIFNDVDEALNEEQLINIQIDAHSVKEVLSELSVRLETANQQITILQEKKEINDINERMDKLQEQIENVASQSSRRINNAPQSMEEVTEEINKCLLPLKECFQKMLDNLHNLIKDENSKLLEDKLQNLKSETIELLKKEYASMSQHNSLLAHIQTIYDKISDLSKQIIEAQTTAKEIVITNQEQTNTNTIPDEFKEQLKTIQEKIDSLTEKGNEAEKSHAKFQKEFSEIKIKINEQDEEIKEVKSTLFLLGQKFNQYQNELEGRLNVIELSNLNTNSSNHDENEQKQENDPNQSNFISKIIPILTNLQDKQHQLELKVQEQDNLIQTLQANQSKPQSSKPIVTFAISETNSHQIIQNTENEPNSPASNKRDKSETPIVKSSSELNVRPFENETIESQRSPSQALSLQSTPRDHQSFKELSRHLNENDLRVTDLENEVILIKATIKEIQNNSNEQIIPNPETVAEMKLVIDQKHAEQAQLVLSALSSSPQSKHQTARSQIIEQNIHSDDTELSANDTNSIMNPNNMTKDNFIYDFTINDIGNLSRHVQSLLIRVGNLENRSPTRYITPNDEQLIGDDGNKSAKSYSSRSIITNPNSNNISPSESKSQTESLQELPKAQKHVRFASTSVQTFEDTECQVVFTSDTATSPSTKSPVQAETETQTQIDSNQSEDDYQSILNVNSNSNENNLDSSKIESEPESNENRPKKVELRISTPVNEDVAATRTPNAQTPSSDRDKSNSNAHVFNEHYIELINSISDSLNDNIQRVSTLTETMKYIDNKVDNFISSINQLKFDVDNLIQNKSTFNEEEFTTNIIKQIRFEVDQRLMGLTPQVVQDLNNFAPIGVVKMIAQNFQVSVDGIEKQIGQIKDFLNSLVTRNDLDAMMEKINTNNQVVSATGDTAGGTFKMRCLLCGREASGVTGMITESEVAKLLGTPPNGFSLGKKNLARNSFDSNNANKLVLSYGKDAFRQKNKQKIKIATLPPMEEQPQNPLAKTTNAV</sequence>
<feature type="coiled-coil region" evidence="1">
    <location>
        <begin position="419"/>
        <end position="453"/>
    </location>
</feature>
<organism evidence="3 4">
    <name type="scientific">Tritrichomonas musculus</name>
    <dbReference type="NCBI Taxonomy" id="1915356"/>
    <lineage>
        <taxon>Eukaryota</taxon>
        <taxon>Metamonada</taxon>
        <taxon>Parabasalia</taxon>
        <taxon>Tritrichomonadida</taxon>
        <taxon>Tritrichomonadidae</taxon>
        <taxon>Tritrichomonas</taxon>
    </lineage>
</organism>